<dbReference type="Pfam" id="PF00753">
    <property type="entry name" value="Lactamase_B"/>
    <property type="match status" value="1"/>
</dbReference>
<organism evidence="2 3">
    <name type="scientific">Thermoanaerobacterium xylanolyticum (strain ATCC 49914 / DSM 7097 / LX-11)</name>
    <dbReference type="NCBI Taxonomy" id="858215"/>
    <lineage>
        <taxon>Bacteria</taxon>
        <taxon>Bacillati</taxon>
        <taxon>Bacillota</taxon>
        <taxon>Clostridia</taxon>
        <taxon>Thermoanaerobacterales</taxon>
        <taxon>Thermoanaerobacteraceae</taxon>
        <taxon>Thermoanaerobacterium</taxon>
    </lineage>
</organism>
<dbReference type="SUPFAM" id="SSF56281">
    <property type="entry name" value="Metallo-hydrolase/oxidoreductase"/>
    <property type="match status" value="1"/>
</dbReference>
<evidence type="ECO:0000313" key="3">
    <source>
        <dbReference type="Proteomes" id="UP000007239"/>
    </source>
</evidence>
<dbReference type="EMBL" id="CP002739">
    <property type="protein sequence ID" value="AEF16695.1"/>
    <property type="molecule type" value="Genomic_DNA"/>
</dbReference>
<accession>F6BI87</accession>
<evidence type="ECO:0000313" key="2">
    <source>
        <dbReference type="EMBL" id="AEF16695.1"/>
    </source>
</evidence>
<sequence length="155" mass="17342">MVKELQGIAKVMAHVDEKPYIEGDLKPLKLAQLESKLNALPDEMKGIFNKMKSSFDKNRTKVDVALNDGEELPFCGGIDVIHTPGHTLGHVCLYLKKNKVLITGDMLNIKDGKLVPSSKDINFDDDMNLKSIEKIGGYDVKYVICYHSGLYKKEC</sequence>
<dbReference type="InterPro" id="IPR036866">
    <property type="entry name" value="RibonucZ/Hydroxyglut_hydro"/>
</dbReference>
<dbReference type="InterPro" id="IPR001279">
    <property type="entry name" value="Metallo-B-lactamas"/>
</dbReference>
<dbReference type="PANTHER" id="PTHR42773">
    <property type="entry name" value="METALLO-BETA-LACTAMASE-RELATED"/>
    <property type="match status" value="1"/>
</dbReference>
<dbReference type="HOGENOM" id="CLU_149317_0_0_9"/>
<gene>
    <name evidence="2" type="ordered locus">Thexy_0646</name>
</gene>
<evidence type="ECO:0000259" key="1">
    <source>
        <dbReference type="Pfam" id="PF00753"/>
    </source>
</evidence>
<dbReference type="Proteomes" id="UP000007239">
    <property type="component" value="Chromosome"/>
</dbReference>
<dbReference type="eggNOG" id="COG0491">
    <property type="taxonomic scope" value="Bacteria"/>
</dbReference>
<name>F6BI87_THEXL</name>
<proteinExistence type="predicted"/>
<feature type="domain" description="Metallo-beta-lactamase" evidence="1">
    <location>
        <begin position="36"/>
        <end position="147"/>
    </location>
</feature>
<dbReference type="RefSeq" id="WP_013787444.1">
    <property type="nucleotide sequence ID" value="NC_015555.1"/>
</dbReference>
<dbReference type="STRING" id="858215.Thexy_0646"/>
<keyword evidence="3" id="KW-1185">Reference proteome</keyword>
<dbReference type="PANTHER" id="PTHR42773:SF1">
    <property type="entry name" value="METALLO-BETA-LACTAMASE FAMILY PROTEIN"/>
    <property type="match status" value="1"/>
</dbReference>
<dbReference type="KEGG" id="txy:Thexy_0646"/>
<reference evidence="2" key="1">
    <citation type="submission" date="2011-05" db="EMBL/GenBank/DDBJ databases">
        <title>Complete sequence of Thermoanaerobacterium xylanolyticum LX-11.</title>
        <authorList>
            <consortium name="US DOE Joint Genome Institute"/>
            <person name="Lucas S."/>
            <person name="Han J."/>
            <person name="Lapidus A."/>
            <person name="Cheng J.-F."/>
            <person name="Goodwin L."/>
            <person name="Pitluck S."/>
            <person name="Peters L."/>
            <person name="Mikhailova N."/>
            <person name="Lu M."/>
            <person name="Han C."/>
            <person name="Tapia R."/>
            <person name="Land M."/>
            <person name="Hauser L."/>
            <person name="Kyrpides N."/>
            <person name="Ivanova N."/>
            <person name="Pagani I."/>
            <person name="Hemme C."/>
            <person name="Woyke T."/>
        </authorList>
    </citation>
    <scope>NUCLEOTIDE SEQUENCE</scope>
    <source>
        <strain evidence="2">LX-11</strain>
    </source>
</reference>
<dbReference type="Gene3D" id="3.60.15.10">
    <property type="entry name" value="Ribonuclease Z/Hydroxyacylglutathione hydrolase-like"/>
    <property type="match status" value="1"/>
</dbReference>
<dbReference type="AlphaFoldDB" id="F6BI87"/>
<protein>
    <submittedName>
        <fullName evidence="2">Beta-lactamase domain protein</fullName>
    </submittedName>
</protein>